<keyword evidence="4" id="KW-0732">Signal</keyword>
<dbReference type="InterPro" id="IPR002919">
    <property type="entry name" value="TIL_dom"/>
</dbReference>
<gene>
    <name evidence="6" type="ORF">WR25_26948</name>
</gene>
<reference evidence="6 7" key="1">
    <citation type="journal article" date="2017" name="Curr. Biol.">
        <title>Genome architecture and evolution of a unichromosomal asexual nematode.</title>
        <authorList>
            <person name="Fradin H."/>
            <person name="Zegar C."/>
            <person name="Gutwein M."/>
            <person name="Lucas J."/>
            <person name="Kovtun M."/>
            <person name="Corcoran D."/>
            <person name="Baugh L.R."/>
            <person name="Kiontke K."/>
            <person name="Gunsalus K."/>
            <person name="Fitch D.H."/>
            <person name="Piano F."/>
        </authorList>
    </citation>
    <scope>NUCLEOTIDE SEQUENCE [LARGE SCALE GENOMIC DNA]</scope>
    <source>
        <strain evidence="6">PF1309</strain>
    </source>
</reference>
<organism evidence="6 7">
    <name type="scientific">Diploscapter pachys</name>
    <dbReference type="NCBI Taxonomy" id="2018661"/>
    <lineage>
        <taxon>Eukaryota</taxon>
        <taxon>Metazoa</taxon>
        <taxon>Ecdysozoa</taxon>
        <taxon>Nematoda</taxon>
        <taxon>Chromadorea</taxon>
        <taxon>Rhabditida</taxon>
        <taxon>Rhabditina</taxon>
        <taxon>Rhabditomorpha</taxon>
        <taxon>Rhabditoidea</taxon>
        <taxon>Rhabditidae</taxon>
        <taxon>Diploscapter</taxon>
    </lineage>
</organism>
<dbReference type="AlphaFoldDB" id="A0A2A2LNH1"/>
<feature type="chain" id="PRO_5013217355" description="TIL domain-containing protein" evidence="4">
    <location>
        <begin position="21"/>
        <end position="88"/>
    </location>
</feature>
<dbReference type="OrthoDB" id="5912264at2759"/>
<evidence type="ECO:0000313" key="7">
    <source>
        <dbReference type="Proteomes" id="UP000218231"/>
    </source>
</evidence>
<dbReference type="Pfam" id="PF01826">
    <property type="entry name" value="TIL"/>
    <property type="match status" value="1"/>
</dbReference>
<dbReference type="Gene3D" id="2.10.25.10">
    <property type="entry name" value="Laminin"/>
    <property type="match status" value="1"/>
</dbReference>
<dbReference type="InterPro" id="IPR051368">
    <property type="entry name" value="SerProtInhib-TIL_Domain"/>
</dbReference>
<evidence type="ECO:0000256" key="1">
    <source>
        <dbReference type="ARBA" id="ARBA00022690"/>
    </source>
</evidence>
<evidence type="ECO:0000313" key="6">
    <source>
        <dbReference type="EMBL" id="PAV87781.1"/>
    </source>
</evidence>
<keyword evidence="7" id="KW-1185">Reference proteome</keyword>
<feature type="domain" description="TIL" evidence="5">
    <location>
        <begin position="35"/>
        <end position="87"/>
    </location>
</feature>
<evidence type="ECO:0000259" key="5">
    <source>
        <dbReference type="Pfam" id="PF01826"/>
    </source>
</evidence>
<proteinExistence type="predicted"/>
<keyword evidence="3" id="KW-1015">Disulfide bond</keyword>
<sequence length="88" mass="9715">MFKAALVLAIVCVVIYNIQAADLLEDYGKPKPCKKANEVWSKCHTACEPTCEVPEPPFCTENCLATCQCKKGYVRNKQGECVTLANCK</sequence>
<name>A0A2A2LNH1_9BILA</name>
<evidence type="ECO:0000256" key="2">
    <source>
        <dbReference type="ARBA" id="ARBA00022900"/>
    </source>
</evidence>
<dbReference type="PANTHER" id="PTHR23259">
    <property type="entry name" value="RIDDLE"/>
    <property type="match status" value="1"/>
</dbReference>
<dbReference type="CDD" id="cd19941">
    <property type="entry name" value="TIL"/>
    <property type="match status" value="1"/>
</dbReference>
<keyword evidence="1" id="KW-0646">Protease inhibitor</keyword>
<dbReference type="InterPro" id="IPR036084">
    <property type="entry name" value="Ser_inhib-like_sf"/>
</dbReference>
<dbReference type="GO" id="GO:0004867">
    <property type="term" value="F:serine-type endopeptidase inhibitor activity"/>
    <property type="evidence" value="ECO:0007669"/>
    <property type="project" value="UniProtKB-KW"/>
</dbReference>
<evidence type="ECO:0000256" key="3">
    <source>
        <dbReference type="ARBA" id="ARBA00023157"/>
    </source>
</evidence>
<dbReference type="Proteomes" id="UP000218231">
    <property type="component" value="Unassembled WGS sequence"/>
</dbReference>
<keyword evidence="2" id="KW-0722">Serine protease inhibitor</keyword>
<accession>A0A2A2LNH1</accession>
<dbReference type="SUPFAM" id="SSF57567">
    <property type="entry name" value="Serine protease inhibitors"/>
    <property type="match status" value="1"/>
</dbReference>
<protein>
    <recommendedName>
        <fullName evidence="5">TIL domain-containing protein</fullName>
    </recommendedName>
</protein>
<comment type="caution">
    <text evidence="6">The sequence shown here is derived from an EMBL/GenBank/DDBJ whole genome shotgun (WGS) entry which is preliminary data.</text>
</comment>
<dbReference type="EMBL" id="LIAE01006550">
    <property type="protein sequence ID" value="PAV87781.1"/>
    <property type="molecule type" value="Genomic_DNA"/>
</dbReference>
<dbReference type="PANTHER" id="PTHR23259:SF70">
    <property type="entry name" value="ACCESSORY GLAND PROTEIN ACP62F-RELATED"/>
    <property type="match status" value="1"/>
</dbReference>
<evidence type="ECO:0000256" key="4">
    <source>
        <dbReference type="SAM" id="SignalP"/>
    </source>
</evidence>
<feature type="signal peptide" evidence="4">
    <location>
        <begin position="1"/>
        <end position="20"/>
    </location>
</feature>